<dbReference type="PANTHER" id="PTHR30011">
    <property type="entry name" value="ALKANESULFONATE MONOOXYGENASE-RELATED"/>
    <property type="match status" value="1"/>
</dbReference>
<dbReference type="Pfam" id="PF00296">
    <property type="entry name" value="Bac_luciferase"/>
    <property type="match status" value="1"/>
</dbReference>
<evidence type="ECO:0000256" key="7">
    <source>
        <dbReference type="SAM" id="MobiDB-lite"/>
    </source>
</evidence>
<evidence type="ECO:0000256" key="3">
    <source>
        <dbReference type="ARBA" id="ARBA00023002"/>
    </source>
</evidence>
<dbReference type="GO" id="GO:0016705">
    <property type="term" value="F:oxidoreductase activity, acting on paired donors, with incorporation or reduction of molecular oxygen"/>
    <property type="evidence" value="ECO:0007669"/>
    <property type="project" value="InterPro"/>
</dbReference>
<dbReference type="OrthoDB" id="4437611at2"/>
<dbReference type="EMBL" id="CP020809">
    <property type="protein sequence ID" value="ART70801.1"/>
    <property type="molecule type" value="Genomic_DNA"/>
</dbReference>
<dbReference type="AlphaFoldDB" id="A0A1Y0C6G8"/>
<keyword evidence="1 6" id="KW-0285">Flavoprotein</keyword>
<dbReference type="InterPro" id="IPR016215">
    <property type="entry name" value="NTA_MOA"/>
</dbReference>
<evidence type="ECO:0000256" key="5">
    <source>
        <dbReference type="ARBA" id="ARBA00033748"/>
    </source>
</evidence>
<evidence type="ECO:0000256" key="4">
    <source>
        <dbReference type="ARBA" id="ARBA00023033"/>
    </source>
</evidence>
<evidence type="ECO:0000256" key="6">
    <source>
        <dbReference type="PIRSR" id="PIRSR000337-1"/>
    </source>
</evidence>
<dbReference type="Proteomes" id="UP000195331">
    <property type="component" value="Chromosome"/>
</dbReference>
<dbReference type="SUPFAM" id="SSF51679">
    <property type="entry name" value="Bacterial luciferase-like"/>
    <property type="match status" value="1"/>
</dbReference>
<evidence type="ECO:0000313" key="10">
    <source>
        <dbReference type="Proteomes" id="UP000195331"/>
    </source>
</evidence>
<dbReference type="NCBIfam" id="TIGR03860">
    <property type="entry name" value="FMN_nitrolo"/>
    <property type="match status" value="1"/>
</dbReference>
<dbReference type="PIRSF" id="PIRSF000337">
    <property type="entry name" value="NTA_MOA"/>
    <property type="match status" value="1"/>
</dbReference>
<dbReference type="Gene3D" id="3.20.20.30">
    <property type="entry name" value="Luciferase-like domain"/>
    <property type="match status" value="1"/>
</dbReference>
<dbReference type="RefSeq" id="WP_087078228.1">
    <property type="nucleotide sequence ID" value="NZ_CP020809.1"/>
</dbReference>
<comment type="similarity">
    <text evidence="5">Belongs to the NtaA/SnaA/DszA monooxygenase family.</text>
</comment>
<dbReference type="GO" id="GO:0004497">
    <property type="term" value="F:monooxygenase activity"/>
    <property type="evidence" value="ECO:0007669"/>
    <property type="project" value="UniProtKB-KW"/>
</dbReference>
<feature type="binding site" evidence="6">
    <location>
        <position position="230"/>
    </location>
    <ligand>
        <name>FMN</name>
        <dbReference type="ChEBI" id="CHEBI:58210"/>
    </ligand>
</feature>
<feature type="binding site" evidence="6">
    <location>
        <position position="231"/>
    </location>
    <ligand>
        <name>FMN</name>
        <dbReference type="ChEBI" id="CHEBI:58210"/>
    </ligand>
</feature>
<feature type="binding site" evidence="6">
    <location>
        <position position="105"/>
    </location>
    <ligand>
        <name>FMN</name>
        <dbReference type="ChEBI" id="CHEBI:58210"/>
    </ligand>
</feature>
<keyword evidence="2 6" id="KW-0288">FMN</keyword>
<organism evidence="9 10">
    <name type="scientific">Mycobacterium dioxanotrophicus</name>
    <dbReference type="NCBI Taxonomy" id="482462"/>
    <lineage>
        <taxon>Bacteria</taxon>
        <taxon>Bacillati</taxon>
        <taxon>Actinomycetota</taxon>
        <taxon>Actinomycetes</taxon>
        <taxon>Mycobacteriales</taxon>
        <taxon>Mycobacteriaceae</taxon>
        <taxon>Mycobacterium</taxon>
    </lineage>
</organism>
<evidence type="ECO:0000256" key="2">
    <source>
        <dbReference type="ARBA" id="ARBA00022643"/>
    </source>
</evidence>
<accession>A0A1Y0C6G8</accession>
<evidence type="ECO:0000313" key="9">
    <source>
        <dbReference type="EMBL" id="ART70801.1"/>
    </source>
</evidence>
<keyword evidence="4" id="KW-0503">Monooxygenase</keyword>
<dbReference type="InterPro" id="IPR011251">
    <property type="entry name" value="Luciferase-like_dom"/>
</dbReference>
<feature type="region of interest" description="Disordered" evidence="7">
    <location>
        <begin position="453"/>
        <end position="484"/>
    </location>
</feature>
<evidence type="ECO:0000256" key="1">
    <source>
        <dbReference type="ARBA" id="ARBA00022630"/>
    </source>
</evidence>
<dbReference type="KEGG" id="mdx:BTO20_21705"/>
<gene>
    <name evidence="9" type="ORF">BTO20_21705</name>
</gene>
<feature type="domain" description="Luciferase-like" evidence="8">
    <location>
        <begin position="24"/>
        <end position="390"/>
    </location>
</feature>
<dbReference type="InterPro" id="IPR036661">
    <property type="entry name" value="Luciferase-like_sf"/>
</dbReference>
<protein>
    <submittedName>
        <fullName evidence="9">5,10-methylene tetrahydromethanopterin reductase</fullName>
    </submittedName>
</protein>
<feature type="binding site" evidence="6">
    <location>
        <position position="159"/>
    </location>
    <ligand>
        <name>FMN</name>
        <dbReference type="ChEBI" id="CHEBI:58210"/>
    </ligand>
</feature>
<feature type="binding site" evidence="6">
    <location>
        <position position="59"/>
    </location>
    <ligand>
        <name>FMN</name>
        <dbReference type="ChEBI" id="CHEBI:58210"/>
    </ligand>
</feature>
<keyword evidence="10" id="KW-1185">Reference proteome</keyword>
<evidence type="ECO:0000259" key="8">
    <source>
        <dbReference type="Pfam" id="PF00296"/>
    </source>
</evidence>
<name>A0A1Y0C6G8_9MYCO</name>
<sequence length="484" mass="52735">MKNAPLALFAFDVFAPSHLTTASWRSEGDEGYRYTDLKYWLDTARMLEDANFDGIFFADTVGVHDVYAGTGDAAMRDAAQYPIDDPTVLISGMAAVTEHLTFGVTVSLTYEQPYLLARRFSSLDHLTNGRVGWNVVTSYSESAARNLGKVEQLSPAERYELADEYMDVVYKLWEGSFEDDAVVRDGESATYIDPAKVHPINHSGKHFTVPGFHLCEPSPQRTPVLFQAGSSSSGVAFGGKHAEAAFINTTSVGQAKSSAKKIRQAAADAGRDPQDVKVVALITVVVAPTDEEAQAKYEQYLQNATAEGCLARFSGWTGIDMSTYDLDTPLKSVETKASQSMVDLFSKADPNRDWTPRQVAEFLAIGGTGCTIVGSPETVAAELRRWRDEGDIDGINLSYTTKPGGWKEFIELALPVLREQGLIAPARADDQAPVTMREKLYPGHKRTLDTHPAAAFRAKQTPPSPRRVAPPSVTAPEAVSQTAQ</sequence>
<proteinExistence type="inferred from homology"/>
<dbReference type="InterPro" id="IPR051260">
    <property type="entry name" value="Diverse_substr_monoxygenases"/>
</dbReference>
<reference evidence="9 10" key="1">
    <citation type="submission" date="2017-04" db="EMBL/GenBank/DDBJ databases">
        <title>Whole Genome Sequence of 1,4-Dioxane Degrading Bacterium Mycobacterium dioxanotrophicus PH-06.</title>
        <authorList>
            <person name="He Y."/>
        </authorList>
    </citation>
    <scope>NUCLEOTIDE SEQUENCE [LARGE SCALE GENOMIC DNA]</scope>
    <source>
        <strain evidence="9 10">PH-06</strain>
    </source>
</reference>
<keyword evidence="3" id="KW-0560">Oxidoreductase</keyword>
<dbReference type="PANTHER" id="PTHR30011:SF16">
    <property type="entry name" value="C2H2 FINGER DOMAIN TRANSCRIPTION FACTOR (EUROFUNG)-RELATED"/>
    <property type="match status" value="1"/>
</dbReference>